<accession>A0A448GV23</accession>
<gene>
    <name evidence="1" type="ORF">NCTC10297_00571</name>
</gene>
<evidence type="ECO:0000313" key="2">
    <source>
        <dbReference type="Proteomes" id="UP000274100"/>
    </source>
</evidence>
<dbReference type="EMBL" id="LR134343">
    <property type="protein sequence ID" value="VEG12642.1"/>
    <property type="molecule type" value="Genomic_DNA"/>
</dbReference>
<organism evidence="1 2">
    <name type="scientific">Moraxella cuniculi</name>
    <dbReference type="NCBI Taxonomy" id="34061"/>
    <lineage>
        <taxon>Bacteria</taxon>
        <taxon>Pseudomonadati</taxon>
        <taxon>Pseudomonadota</taxon>
        <taxon>Gammaproteobacteria</taxon>
        <taxon>Moraxellales</taxon>
        <taxon>Moraxellaceae</taxon>
        <taxon>Moraxella</taxon>
    </lineage>
</organism>
<name>A0A448GV23_9GAMM</name>
<dbReference type="KEGG" id="mcun:NCTC10297_00571"/>
<proteinExistence type="predicted"/>
<reference evidence="1 2" key="1">
    <citation type="submission" date="2018-12" db="EMBL/GenBank/DDBJ databases">
        <authorList>
            <consortium name="Pathogen Informatics"/>
        </authorList>
    </citation>
    <scope>NUCLEOTIDE SEQUENCE [LARGE SCALE GENOMIC DNA]</scope>
    <source>
        <strain evidence="1 2">NCTC10297</strain>
    </source>
</reference>
<dbReference type="AlphaFoldDB" id="A0A448GV23"/>
<evidence type="ECO:0000313" key="1">
    <source>
        <dbReference type="EMBL" id="VEG12642.1"/>
    </source>
</evidence>
<protein>
    <submittedName>
        <fullName evidence="1">Uncharacterized protein</fullName>
    </submittedName>
</protein>
<dbReference type="Proteomes" id="UP000274100">
    <property type="component" value="Chromosome"/>
</dbReference>
<sequence>MHALNLDNIIDNGLSFDKQFYHKHGFVKIQHLLTVACELSKKFN</sequence>